<name>A0A433X7X1_9HYPH</name>
<keyword evidence="2" id="KW-0812">Transmembrane</keyword>
<dbReference type="Proteomes" id="UP000281547">
    <property type="component" value="Unassembled WGS sequence"/>
</dbReference>
<feature type="transmembrane region" description="Helical" evidence="2">
    <location>
        <begin position="67"/>
        <end position="88"/>
    </location>
</feature>
<feature type="transmembrane region" description="Helical" evidence="2">
    <location>
        <begin position="27"/>
        <end position="47"/>
    </location>
</feature>
<keyword evidence="2" id="KW-0472">Membrane</keyword>
<dbReference type="AlphaFoldDB" id="A0A433X7X1"/>
<dbReference type="Pfam" id="PF04186">
    <property type="entry name" value="FxsA"/>
    <property type="match status" value="1"/>
</dbReference>
<dbReference type="GO" id="GO:0016020">
    <property type="term" value="C:membrane"/>
    <property type="evidence" value="ECO:0007669"/>
    <property type="project" value="InterPro"/>
</dbReference>
<sequence length="158" mass="17374">MGRLFFLLFLLAPLIEITLFVVIGREIGVLATLLWVLASAVLGILIIRWKGFSLAGDIRATMGQGKLPARALADAMATFIAGILLLIPGFLSDAIALILLIGPLRTLIYGLLARRMTVTTTTTSAHYRYRSGPETPPQDPARLNDNTIDLDEDDWRKR</sequence>
<dbReference type="PANTHER" id="PTHR35335:SF1">
    <property type="entry name" value="UPF0716 PROTEIN FXSA"/>
    <property type="match status" value="1"/>
</dbReference>
<proteinExistence type="predicted"/>
<accession>A0A433X7X1</accession>
<evidence type="ECO:0000313" key="4">
    <source>
        <dbReference type="Proteomes" id="UP000281547"/>
    </source>
</evidence>
<keyword evidence="4" id="KW-1185">Reference proteome</keyword>
<feature type="region of interest" description="Disordered" evidence="1">
    <location>
        <begin position="125"/>
        <end position="158"/>
    </location>
</feature>
<dbReference type="InterPro" id="IPR007313">
    <property type="entry name" value="FxsA"/>
</dbReference>
<organism evidence="3 4">
    <name type="scientific">Arsenicitalea aurantiaca</name>
    <dbReference type="NCBI Taxonomy" id="1783274"/>
    <lineage>
        <taxon>Bacteria</taxon>
        <taxon>Pseudomonadati</taxon>
        <taxon>Pseudomonadota</taxon>
        <taxon>Alphaproteobacteria</taxon>
        <taxon>Hyphomicrobiales</taxon>
        <taxon>Devosiaceae</taxon>
        <taxon>Arsenicitalea</taxon>
    </lineage>
</organism>
<feature type="compositionally biased region" description="Acidic residues" evidence="1">
    <location>
        <begin position="148"/>
        <end position="158"/>
    </location>
</feature>
<dbReference type="PANTHER" id="PTHR35335">
    <property type="entry name" value="UPF0716 PROTEIN FXSA"/>
    <property type="match status" value="1"/>
</dbReference>
<evidence type="ECO:0000256" key="2">
    <source>
        <dbReference type="SAM" id="Phobius"/>
    </source>
</evidence>
<dbReference type="NCBIfam" id="NF008528">
    <property type="entry name" value="PRK11463.1-2"/>
    <property type="match status" value="1"/>
</dbReference>
<dbReference type="EMBL" id="RZNJ01000004">
    <property type="protein sequence ID" value="RUT30152.1"/>
    <property type="molecule type" value="Genomic_DNA"/>
</dbReference>
<evidence type="ECO:0000256" key="1">
    <source>
        <dbReference type="SAM" id="MobiDB-lite"/>
    </source>
</evidence>
<dbReference type="RefSeq" id="WP_127188932.1">
    <property type="nucleotide sequence ID" value="NZ_RZNJ01000004.1"/>
</dbReference>
<comment type="caution">
    <text evidence="3">The sequence shown here is derived from an EMBL/GenBank/DDBJ whole genome shotgun (WGS) entry which is preliminary data.</text>
</comment>
<protein>
    <submittedName>
        <fullName evidence="3">FxsA family protein</fullName>
    </submittedName>
</protein>
<feature type="transmembrane region" description="Helical" evidence="2">
    <location>
        <begin position="94"/>
        <end position="112"/>
    </location>
</feature>
<keyword evidence="2" id="KW-1133">Transmembrane helix</keyword>
<evidence type="ECO:0000313" key="3">
    <source>
        <dbReference type="EMBL" id="RUT30152.1"/>
    </source>
</evidence>
<reference evidence="3 4" key="1">
    <citation type="journal article" date="2016" name="Int. J. Syst. Evol. Microbiol.">
        <title>Arsenicitalea aurantiaca gen. nov., sp. nov., a new member of the family Hyphomicrobiaceae, isolated from high-arsenic sediment.</title>
        <authorList>
            <person name="Mu Y."/>
            <person name="Zhou L."/>
            <person name="Zeng X.C."/>
            <person name="Liu L."/>
            <person name="Pan Y."/>
            <person name="Chen X."/>
            <person name="Wang J."/>
            <person name="Li S."/>
            <person name="Li W.J."/>
            <person name="Wang Y."/>
        </authorList>
    </citation>
    <scope>NUCLEOTIDE SEQUENCE [LARGE SCALE GENOMIC DNA]</scope>
    <source>
        <strain evidence="3 4">42-50</strain>
    </source>
</reference>
<dbReference type="OrthoDB" id="9792788at2"/>
<gene>
    <name evidence="3" type="ORF">EMQ25_12590</name>
</gene>